<evidence type="ECO:0000313" key="3">
    <source>
        <dbReference type="Proteomes" id="UP000677244"/>
    </source>
</evidence>
<keyword evidence="3" id="KW-1185">Reference proteome</keyword>
<comment type="caution">
    <text evidence="2">The sequence shown here is derived from an EMBL/GenBank/DDBJ whole genome shotgun (WGS) entry which is preliminary data.</text>
</comment>
<dbReference type="SUPFAM" id="SSF46785">
    <property type="entry name" value="Winged helix' DNA-binding domain"/>
    <property type="match status" value="1"/>
</dbReference>
<dbReference type="Pfam" id="PF01638">
    <property type="entry name" value="HxlR"/>
    <property type="match status" value="1"/>
</dbReference>
<dbReference type="Proteomes" id="UP000677244">
    <property type="component" value="Unassembled WGS sequence"/>
</dbReference>
<dbReference type="InterPro" id="IPR036390">
    <property type="entry name" value="WH_DNA-bd_sf"/>
</dbReference>
<sequence>MPVTQPVTVLYELTKHGKSLQTIIKDLTDWGLQHRKEIIGK</sequence>
<proteinExistence type="predicted"/>
<dbReference type="Gene3D" id="1.10.10.10">
    <property type="entry name" value="Winged helix-like DNA-binding domain superfamily/Winged helix DNA-binding domain"/>
    <property type="match status" value="1"/>
</dbReference>
<accession>A0ABS3YZL6</accession>
<organism evidence="2 3">
    <name type="scientific">Niastella soli</name>
    <dbReference type="NCBI Taxonomy" id="2821487"/>
    <lineage>
        <taxon>Bacteria</taxon>
        <taxon>Pseudomonadati</taxon>
        <taxon>Bacteroidota</taxon>
        <taxon>Chitinophagia</taxon>
        <taxon>Chitinophagales</taxon>
        <taxon>Chitinophagaceae</taxon>
        <taxon>Niastella</taxon>
    </lineage>
</organism>
<evidence type="ECO:0000313" key="2">
    <source>
        <dbReference type="EMBL" id="MBO9202571.1"/>
    </source>
</evidence>
<dbReference type="InterPro" id="IPR036388">
    <property type="entry name" value="WH-like_DNA-bd_sf"/>
</dbReference>
<dbReference type="EMBL" id="JAGHKO010000004">
    <property type="protein sequence ID" value="MBO9202571.1"/>
    <property type="molecule type" value="Genomic_DNA"/>
</dbReference>
<name>A0ABS3YZL6_9BACT</name>
<evidence type="ECO:0000259" key="1">
    <source>
        <dbReference type="Pfam" id="PF01638"/>
    </source>
</evidence>
<feature type="domain" description="HTH hxlR-type" evidence="1">
    <location>
        <begin position="4"/>
        <end position="36"/>
    </location>
</feature>
<gene>
    <name evidence="2" type="ORF">J7I42_19945</name>
</gene>
<dbReference type="RefSeq" id="WP_209140616.1">
    <property type="nucleotide sequence ID" value="NZ_JAGHKO010000004.1"/>
</dbReference>
<reference evidence="2 3" key="1">
    <citation type="submission" date="2021-03" db="EMBL/GenBank/DDBJ databases">
        <title>Assistant Professor.</title>
        <authorList>
            <person name="Huq M.A."/>
        </authorList>
    </citation>
    <scope>NUCLEOTIDE SEQUENCE [LARGE SCALE GENOMIC DNA]</scope>
    <source>
        <strain evidence="2 3">MAH-29</strain>
    </source>
</reference>
<protein>
    <submittedName>
        <fullName evidence="2">Winged helix-turn-helix transcriptional regulator</fullName>
    </submittedName>
</protein>
<dbReference type="InterPro" id="IPR002577">
    <property type="entry name" value="HTH_HxlR"/>
</dbReference>